<organism evidence="1">
    <name type="scientific">bioreactor metagenome</name>
    <dbReference type="NCBI Taxonomy" id="1076179"/>
    <lineage>
        <taxon>unclassified sequences</taxon>
        <taxon>metagenomes</taxon>
        <taxon>ecological metagenomes</taxon>
    </lineage>
</organism>
<accession>A0A644ZBU5</accession>
<reference evidence="1" key="1">
    <citation type="submission" date="2019-08" db="EMBL/GenBank/DDBJ databases">
        <authorList>
            <person name="Kucharzyk K."/>
            <person name="Murdoch R.W."/>
            <person name="Higgins S."/>
            <person name="Loffler F."/>
        </authorList>
    </citation>
    <scope>NUCLEOTIDE SEQUENCE</scope>
</reference>
<comment type="caution">
    <text evidence="1">The sequence shown here is derived from an EMBL/GenBank/DDBJ whole genome shotgun (WGS) entry which is preliminary data.</text>
</comment>
<protein>
    <submittedName>
        <fullName evidence="1">Uncharacterized protein</fullName>
    </submittedName>
</protein>
<evidence type="ECO:0000313" key="1">
    <source>
        <dbReference type="EMBL" id="MPM37361.1"/>
    </source>
</evidence>
<proteinExistence type="predicted"/>
<name>A0A644ZBU5_9ZZZZ</name>
<sequence length="88" mass="9631">MGEDFHELRFVILLQNGIPVLIKFMLCASQDSQPLFELCLDDGQLSDFPLDWVVGEIAQSQVDDAGDAGHDAEQDSHRDGLFAVLIGG</sequence>
<gene>
    <name evidence="1" type="ORF">SDC9_83971</name>
</gene>
<dbReference type="EMBL" id="VSSQ01007915">
    <property type="protein sequence ID" value="MPM37361.1"/>
    <property type="molecule type" value="Genomic_DNA"/>
</dbReference>
<dbReference type="AlphaFoldDB" id="A0A644ZBU5"/>